<reference evidence="3 6" key="2">
    <citation type="submission" date="2020-07" db="EMBL/GenBank/DDBJ databases">
        <authorList>
            <person name="Feng H."/>
        </authorList>
    </citation>
    <scope>NUCLEOTIDE SEQUENCE [LARGE SCALE GENOMIC DNA]</scope>
    <source>
        <strain evidence="3">S-12</strain>
        <strain evidence="6">s-12</strain>
    </source>
</reference>
<feature type="domain" description="DUF7021" evidence="2">
    <location>
        <begin position="6"/>
        <end position="120"/>
    </location>
</feature>
<dbReference type="RefSeq" id="WP_163241951.1">
    <property type="nucleotide sequence ID" value="NZ_CP082780.1"/>
</dbReference>
<gene>
    <name evidence="4" type="ORF">G4D64_08545</name>
    <name evidence="3" type="ORF">H1Z61_09145</name>
</gene>
<dbReference type="EMBL" id="JACEIO010000019">
    <property type="protein sequence ID" value="MBA4537302.1"/>
    <property type="molecule type" value="Genomic_DNA"/>
</dbReference>
<dbReference type="Proteomes" id="UP000472971">
    <property type="component" value="Unassembled WGS sequence"/>
</dbReference>
<name>A0A6B3VU92_9BACI</name>
<evidence type="ECO:0000313" key="6">
    <source>
        <dbReference type="Proteomes" id="UP000570010"/>
    </source>
</evidence>
<dbReference type="InterPro" id="IPR019260">
    <property type="entry name" value="DUF2262"/>
</dbReference>
<keyword evidence="5" id="KW-1185">Reference proteome</keyword>
<evidence type="ECO:0000313" key="4">
    <source>
        <dbReference type="EMBL" id="NEY81559.1"/>
    </source>
</evidence>
<organism evidence="4 5">
    <name type="scientific">Bacillus aquiflavi</name>
    <dbReference type="NCBI Taxonomy" id="2672567"/>
    <lineage>
        <taxon>Bacteria</taxon>
        <taxon>Bacillati</taxon>
        <taxon>Bacillota</taxon>
        <taxon>Bacilli</taxon>
        <taxon>Bacillales</taxon>
        <taxon>Bacillaceae</taxon>
        <taxon>Bacillus</taxon>
    </lineage>
</organism>
<dbReference type="Pfam" id="PF10020">
    <property type="entry name" value="DUF2262"/>
    <property type="match status" value="1"/>
</dbReference>
<dbReference type="InterPro" id="IPR024198">
    <property type="entry name" value="UCP033642"/>
</dbReference>
<dbReference type="Pfam" id="PF22886">
    <property type="entry name" value="DUF7021"/>
    <property type="match status" value="1"/>
</dbReference>
<accession>A0A6B3VU92</accession>
<sequence length="270" mass="31311">MSELNEISRFEQKFTEEVIEVAAVIGASGVGAGRAGGDLLWHVSIPLIAWENLNRHEPVMKEELRLQWLADDKEFERKRDLLKANSVVRLQVRRGENSMMLVKVLETSYRDNELEEILQESLKPVYYHDEVLGQFELIKSVKIFERKISWTGEEGCLTFDWYEDHDKMKSALETAYALFKQEDEWSQKMKEYAAEELVELANDWLQDDEEAEFDEITKEIFIESMKLSTICVYPEGDFEVYYSDGDMFYGHSIIVCGNINGEFEAAEIAG</sequence>
<evidence type="ECO:0000259" key="2">
    <source>
        <dbReference type="Pfam" id="PF22886"/>
    </source>
</evidence>
<dbReference type="InterPro" id="IPR054286">
    <property type="entry name" value="DUF7021"/>
</dbReference>
<reference evidence="4 5" key="1">
    <citation type="submission" date="2020-02" db="EMBL/GenBank/DDBJ databases">
        <title>Bacillus aquiflavi sp. nov., isolated from yellow water of strong flavor Chinese baijiu in Yibin region of China.</title>
        <authorList>
            <person name="Xie J."/>
        </authorList>
    </citation>
    <scope>NUCLEOTIDE SEQUENCE [LARGE SCALE GENOMIC DNA]</scope>
    <source>
        <strain evidence="4 5">3H-10</strain>
    </source>
</reference>
<comment type="caution">
    <text evidence="4">The sequence shown here is derived from an EMBL/GenBank/DDBJ whole genome shotgun (WGS) entry which is preliminary data.</text>
</comment>
<protein>
    <submittedName>
        <fullName evidence="4">DUF2262 domain-containing protein</fullName>
    </submittedName>
</protein>
<proteinExistence type="predicted"/>
<evidence type="ECO:0000313" key="3">
    <source>
        <dbReference type="EMBL" id="MBA4537302.1"/>
    </source>
</evidence>
<evidence type="ECO:0000313" key="5">
    <source>
        <dbReference type="Proteomes" id="UP000472971"/>
    </source>
</evidence>
<dbReference type="Proteomes" id="UP000570010">
    <property type="component" value="Unassembled WGS sequence"/>
</dbReference>
<dbReference type="AlphaFoldDB" id="A0A6B3VU92"/>
<feature type="domain" description="DUF2262" evidence="1">
    <location>
        <begin position="129"/>
        <end position="268"/>
    </location>
</feature>
<dbReference type="EMBL" id="JAAIWN010000017">
    <property type="protein sequence ID" value="NEY81559.1"/>
    <property type="molecule type" value="Genomic_DNA"/>
</dbReference>
<dbReference type="PIRSF" id="PIRSF033642">
    <property type="entry name" value="UCP033642"/>
    <property type="match status" value="1"/>
</dbReference>
<evidence type="ECO:0000259" key="1">
    <source>
        <dbReference type="Pfam" id="PF10020"/>
    </source>
</evidence>